<dbReference type="EMBL" id="SPSF01000057">
    <property type="protein sequence ID" value="MPQ64907.1"/>
    <property type="molecule type" value="Genomic_DNA"/>
</dbReference>
<comment type="caution">
    <text evidence="1">The sequence shown here is derived from an EMBL/GenBank/DDBJ whole genome shotgun (WGS) entry which is preliminary data.</text>
</comment>
<dbReference type="RefSeq" id="WP_152754049.1">
    <property type="nucleotide sequence ID" value="NZ_SPSE01000055.1"/>
</dbReference>
<sequence length="166" mass="18949">MNKEISLDVSGMGIIMFSEYAVEHIKEGEDYFSTNYQTGEEVLNHVYQGTIVGFCTSSPGIYILKIKSGYPEETILASAEYKMRLGIQVKGGKIHFKDLFVLMDWMVGYYPEEQSVEMEDGYYNITMHSNKPESGRLGDDQVIYIYFNKLDSMPKLKFNGVPTLCE</sequence>
<dbReference type="Proteomes" id="UP000342249">
    <property type="component" value="Unassembled WGS sequence"/>
</dbReference>
<evidence type="ECO:0000313" key="1">
    <source>
        <dbReference type="EMBL" id="MPQ64907.1"/>
    </source>
</evidence>
<protein>
    <submittedName>
        <fullName evidence="1">Uncharacterized protein</fullName>
    </submittedName>
</protein>
<evidence type="ECO:0000313" key="2">
    <source>
        <dbReference type="Proteomes" id="UP000342249"/>
    </source>
</evidence>
<reference evidence="1 2" key="1">
    <citation type="journal article" date="2019" name="Lett. Appl. Microbiol.">
        <title>A case of 'blown pack' spoilage of vacuum-packaged pork likely associated with Clostridium estertheticum in Canada.</title>
        <authorList>
            <person name="Zhang P."/>
            <person name="Ward P."/>
            <person name="McMullen L.M."/>
            <person name="Yang X."/>
        </authorList>
    </citation>
    <scope>NUCLEOTIDE SEQUENCE [LARGE SCALE GENOMIC DNA]</scope>
    <source>
        <strain evidence="1 2">MA19</strain>
    </source>
</reference>
<dbReference type="AlphaFoldDB" id="A0A5N7IV34"/>
<organism evidence="1 2">
    <name type="scientific">Clostridium estertheticum</name>
    <dbReference type="NCBI Taxonomy" id="238834"/>
    <lineage>
        <taxon>Bacteria</taxon>
        <taxon>Bacillati</taxon>
        <taxon>Bacillota</taxon>
        <taxon>Clostridia</taxon>
        <taxon>Eubacteriales</taxon>
        <taxon>Clostridiaceae</taxon>
        <taxon>Clostridium</taxon>
    </lineage>
</organism>
<proteinExistence type="predicted"/>
<accession>A0A5N7IV34</accession>
<gene>
    <name evidence="1" type="ORF">E4V82_22865</name>
</gene>
<name>A0A5N7IV34_9CLOT</name>